<evidence type="ECO:0000313" key="2">
    <source>
        <dbReference type="EMBL" id="NSI60196.1"/>
    </source>
</evidence>
<feature type="non-terminal residue" evidence="2">
    <location>
        <position position="88"/>
    </location>
</feature>
<dbReference type="InterPro" id="IPR013559">
    <property type="entry name" value="YheO"/>
</dbReference>
<dbReference type="PANTHER" id="PTHR35568:SF1">
    <property type="entry name" value="TRANSCRIPTIONAL REGULATOR DAUR"/>
    <property type="match status" value="1"/>
</dbReference>
<reference evidence="2" key="2">
    <citation type="submission" date="2020-02" db="EMBL/GenBank/DDBJ databases">
        <authorList>
            <person name="Littmann E."/>
            <person name="Sorbara M."/>
        </authorList>
    </citation>
    <scope>NUCLEOTIDE SEQUENCE</scope>
    <source>
        <strain evidence="2">MSK.15.32</strain>
    </source>
</reference>
<dbReference type="InterPro" id="IPR039446">
    <property type="entry name" value="DauR-like"/>
</dbReference>
<name>A0AAJ3FHH7_MEDGN</name>
<gene>
    <name evidence="2" type="ORF">G4993_17765</name>
</gene>
<dbReference type="PANTHER" id="PTHR35568">
    <property type="entry name" value="TRANSCRIPTIONAL REGULATOR DAUR"/>
    <property type="match status" value="1"/>
</dbReference>
<organism evidence="2 3">
    <name type="scientific">Mediterraneibacter gnavus</name>
    <name type="common">Ruminococcus gnavus</name>
    <dbReference type="NCBI Taxonomy" id="33038"/>
    <lineage>
        <taxon>Bacteria</taxon>
        <taxon>Bacillati</taxon>
        <taxon>Bacillota</taxon>
        <taxon>Clostridia</taxon>
        <taxon>Lachnospirales</taxon>
        <taxon>Lachnospiraceae</taxon>
        <taxon>Mediterraneibacter</taxon>
    </lineage>
</organism>
<evidence type="ECO:0000313" key="3">
    <source>
        <dbReference type="Proteomes" id="UP001296580"/>
    </source>
</evidence>
<sequence>MGRLTVLKQIAADLASQFGPDCEVVIHDLKTSEPEHSIVYIVNGHVTNRDIGDGPSNAVFDAIRNQEKGATPEDHTGYLMKTADGKIL</sequence>
<comment type="caution">
    <text evidence="2">The sequence shown here is derived from an EMBL/GenBank/DDBJ whole genome shotgun (WGS) entry which is preliminary data.</text>
</comment>
<reference evidence="2" key="1">
    <citation type="journal article" date="2020" name="Cell Host Microbe">
        <title>Functional and Genomic Variation between Human-Derived Isolates of Lachnospiraceae Reveals Inter- and Intra-Species Diversity.</title>
        <authorList>
            <person name="Sorbara M.T."/>
            <person name="Littmann E.R."/>
            <person name="Fontana E."/>
            <person name="Moody T.U."/>
            <person name="Kohout C.E."/>
            <person name="Gjonbalaj M."/>
            <person name="Eaton V."/>
            <person name="Seok R."/>
            <person name="Leiner I.M."/>
            <person name="Pamer E.G."/>
        </authorList>
    </citation>
    <scope>NUCLEOTIDE SEQUENCE</scope>
    <source>
        <strain evidence="2">MSK.15.32</strain>
    </source>
</reference>
<dbReference type="Proteomes" id="UP001296580">
    <property type="component" value="Unassembled WGS sequence"/>
</dbReference>
<accession>A0AAJ3FHH7</accession>
<protein>
    <submittedName>
        <fullName evidence="2">Transcriptional regulator</fullName>
    </submittedName>
</protein>
<dbReference type="EMBL" id="JAAIRV010000091">
    <property type="protein sequence ID" value="NSI60196.1"/>
    <property type="molecule type" value="Genomic_DNA"/>
</dbReference>
<evidence type="ECO:0000259" key="1">
    <source>
        <dbReference type="Pfam" id="PF08348"/>
    </source>
</evidence>
<dbReference type="RefSeq" id="WP_173901488.1">
    <property type="nucleotide sequence ID" value="NZ_JAAIRV010000091.1"/>
</dbReference>
<dbReference type="AlphaFoldDB" id="A0AAJ3FHH7"/>
<feature type="domain" description="YheO-like" evidence="1">
    <location>
        <begin position="4"/>
        <end position="88"/>
    </location>
</feature>
<proteinExistence type="predicted"/>
<dbReference type="Pfam" id="PF08348">
    <property type="entry name" value="PAS_6"/>
    <property type="match status" value="1"/>
</dbReference>